<reference evidence="7" key="2">
    <citation type="submission" date="2021-03" db="UniProtKB">
        <authorList>
            <consortium name="EnsemblPlants"/>
        </authorList>
    </citation>
    <scope>IDENTIFICATION</scope>
</reference>
<sequence>MAEAIVFGIAEEVLKSLGSKALAEVASAWGFKAQLEKLKDTINTIKGKLSDAEERQSDDAVRGWLDRLTTVVYAADDLFDEFATTAARKQLTGGNKKLADIVSDGTRINFVPCSHEERRVMNRSTRDQTYSFIDAEEVIGRDDDKKVILDMLLASSSTDGEHEQRDRMLPVITIVGMGGMGKTTLAKLVFNDPQVEECFEMRLWVCVSNVFDIKDITEKILKSATNKDITQVRDGTAARSIAERNR</sequence>
<dbReference type="InterPro" id="IPR041118">
    <property type="entry name" value="Rx_N"/>
</dbReference>
<dbReference type="Pfam" id="PF00931">
    <property type="entry name" value="NB-ARC"/>
    <property type="match status" value="1"/>
</dbReference>
<dbReference type="GO" id="GO:0006952">
    <property type="term" value="P:defense response"/>
    <property type="evidence" value="ECO:0007669"/>
    <property type="project" value="UniProtKB-KW"/>
</dbReference>
<dbReference type="GO" id="GO:0005524">
    <property type="term" value="F:ATP binding"/>
    <property type="evidence" value="ECO:0007669"/>
    <property type="project" value="UniProtKB-KW"/>
</dbReference>
<evidence type="ECO:0000256" key="3">
    <source>
        <dbReference type="ARBA" id="ARBA00022821"/>
    </source>
</evidence>
<feature type="domain" description="NB-ARC" evidence="5">
    <location>
        <begin position="168"/>
        <end position="241"/>
    </location>
</feature>
<dbReference type="EnsemblPlants" id="AUR62018756-RA">
    <property type="protein sequence ID" value="AUR62018756-RA:cds"/>
    <property type="gene ID" value="AUR62018756"/>
</dbReference>
<evidence type="ECO:0000259" key="5">
    <source>
        <dbReference type="Pfam" id="PF00931"/>
    </source>
</evidence>
<dbReference type="AlphaFoldDB" id="A0A803LU62"/>
<dbReference type="InterPro" id="IPR027417">
    <property type="entry name" value="P-loop_NTPase"/>
</dbReference>
<evidence type="ECO:0000313" key="8">
    <source>
        <dbReference type="Proteomes" id="UP000596660"/>
    </source>
</evidence>
<dbReference type="Pfam" id="PF18052">
    <property type="entry name" value="Rx_N"/>
    <property type="match status" value="1"/>
</dbReference>
<keyword evidence="3" id="KW-0611">Plant defense</keyword>
<dbReference type="OMA" id="ACEMNDL"/>
<name>A0A803LU62_CHEQI</name>
<keyword evidence="8" id="KW-1185">Reference proteome</keyword>
<protein>
    <submittedName>
        <fullName evidence="7">Uncharacterized protein</fullName>
    </submittedName>
</protein>
<proteinExistence type="predicted"/>
<dbReference type="PANTHER" id="PTHR36766:SF35">
    <property type="entry name" value="DISEASE RESISTANCE PROTEIN RGA3"/>
    <property type="match status" value="1"/>
</dbReference>
<dbReference type="Proteomes" id="UP000596660">
    <property type="component" value="Unplaced"/>
</dbReference>
<evidence type="ECO:0000313" key="7">
    <source>
        <dbReference type="EnsemblPlants" id="AUR62018756-RA:cds"/>
    </source>
</evidence>
<reference evidence="7" key="1">
    <citation type="journal article" date="2017" name="Nature">
        <title>The genome of Chenopodium quinoa.</title>
        <authorList>
            <person name="Jarvis D.E."/>
            <person name="Ho Y.S."/>
            <person name="Lightfoot D.J."/>
            <person name="Schmoeckel S.M."/>
            <person name="Li B."/>
            <person name="Borm T.J.A."/>
            <person name="Ohyanagi H."/>
            <person name="Mineta K."/>
            <person name="Michell C.T."/>
            <person name="Saber N."/>
            <person name="Kharbatia N.M."/>
            <person name="Rupper R.R."/>
            <person name="Sharp A.R."/>
            <person name="Dally N."/>
            <person name="Boughton B.A."/>
            <person name="Woo Y.H."/>
            <person name="Gao G."/>
            <person name="Schijlen E.G.W.M."/>
            <person name="Guo X."/>
            <person name="Momin A.A."/>
            <person name="Negrao S."/>
            <person name="Al-Babili S."/>
            <person name="Gehring C."/>
            <person name="Roessner U."/>
            <person name="Jung C."/>
            <person name="Murphy K."/>
            <person name="Arold S.T."/>
            <person name="Gojobori T."/>
            <person name="van der Linden C.G."/>
            <person name="van Loo E.N."/>
            <person name="Jellen E.N."/>
            <person name="Maughan P.J."/>
            <person name="Tester M."/>
        </authorList>
    </citation>
    <scope>NUCLEOTIDE SEQUENCE [LARGE SCALE GENOMIC DNA]</scope>
    <source>
        <strain evidence="7">cv. PI 614886</strain>
    </source>
</reference>
<dbReference type="Gene3D" id="3.40.50.300">
    <property type="entry name" value="P-loop containing nucleotide triphosphate hydrolases"/>
    <property type="match status" value="1"/>
</dbReference>
<dbReference type="Gramene" id="AUR62018756-RA">
    <property type="protein sequence ID" value="AUR62018756-RA:cds"/>
    <property type="gene ID" value="AUR62018756"/>
</dbReference>
<keyword evidence="4" id="KW-0067">ATP-binding</keyword>
<dbReference type="SUPFAM" id="SSF52540">
    <property type="entry name" value="P-loop containing nucleoside triphosphate hydrolases"/>
    <property type="match status" value="1"/>
</dbReference>
<dbReference type="GO" id="GO:0043531">
    <property type="term" value="F:ADP binding"/>
    <property type="evidence" value="ECO:0007669"/>
    <property type="project" value="InterPro"/>
</dbReference>
<dbReference type="PANTHER" id="PTHR36766">
    <property type="entry name" value="PLANT BROAD-SPECTRUM MILDEW RESISTANCE PROTEIN RPW8"/>
    <property type="match status" value="1"/>
</dbReference>
<accession>A0A803LU62</accession>
<feature type="domain" description="Disease resistance N-terminal" evidence="6">
    <location>
        <begin position="12"/>
        <end position="96"/>
    </location>
</feature>
<evidence type="ECO:0000256" key="1">
    <source>
        <dbReference type="ARBA" id="ARBA00022737"/>
    </source>
</evidence>
<dbReference type="InterPro" id="IPR002182">
    <property type="entry name" value="NB-ARC"/>
</dbReference>
<evidence type="ECO:0000259" key="6">
    <source>
        <dbReference type="Pfam" id="PF18052"/>
    </source>
</evidence>
<evidence type="ECO:0000256" key="4">
    <source>
        <dbReference type="ARBA" id="ARBA00022840"/>
    </source>
</evidence>
<evidence type="ECO:0000256" key="2">
    <source>
        <dbReference type="ARBA" id="ARBA00022741"/>
    </source>
</evidence>
<organism evidence="7 8">
    <name type="scientific">Chenopodium quinoa</name>
    <name type="common">Quinoa</name>
    <dbReference type="NCBI Taxonomy" id="63459"/>
    <lineage>
        <taxon>Eukaryota</taxon>
        <taxon>Viridiplantae</taxon>
        <taxon>Streptophyta</taxon>
        <taxon>Embryophyta</taxon>
        <taxon>Tracheophyta</taxon>
        <taxon>Spermatophyta</taxon>
        <taxon>Magnoliopsida</taxon>
        <taxon>eudicotyledons</taxon>
        <taxon>Gunneridae</taxon>
        <taxon>Pentapetalae</taxon>
        <taxon>Caryophyllales</taxon>
        <taxon>Chenopodiaceae</taxon>
        <taxon>Chenopodioideae</taxon>
        <taxon>Atripliceae</taxon>
        <taxon>Chenopodium</taxon>
    </lineage>
</organism>
<keyword evidence="2" id="KW-0547">Nucleotide-binding</keyword>
<keyword evidence="1" id="KW-0677">Repeat</keyword>
<dbReference type="Gene3D" id="1.20.5.4130">
    <property type="match status" value="1"/>
</dbReference>